<accession>A0A074MB15</accession>
<gene>
    <name evidence="2" type="ORF">EH32_02965</name>
</gene>
<dbReference type="AlphaFoldDB" id="A0A074MB15"/>
<organism evidence="2 3">
    <name type="scientific">Erythrobacter litoralis</name>
    <dbReference type="NCBI Taxonomy" id="39960"/>
    <lineage>
        <taxon>Bacteria</taxon>
        <taxon>Pseudomonadati</taxon>
        <taxon>Pseudomonadota</taxon>
        <taxon>Alphaproteobacteria</taxon>
        <taxon>Sphingomonadales</taxon>
        <taxon>Erythrobacteraceae</taxon>
        <taxon>Erythrobacter/Porphyrobacter group</taxon>
        <taxon>Erythrobacter</taxon>
    </lineage>
</organism>
<protein>
    <submittedName>
        <fullName evidence="2">Uncharacterized protein</fullName>
    </submittedName>
</protein>
<keyword evidence="3" id="KW-1185">Reference proteome</keyword>
<evidence type="ECO:0000256" key="1">
    <source>
        <dbReference type="SAM" id="MobiDB-lite"/>
    </source>
</evidence>
<reference evidence="2 3" key="1">
    <citation type="submission" date="2014-04" db="EMBL/GenBank/DDBJ databases">
        <title>A comprehensive comparison of genomes of Erythrobacter spp. Strains.</title>
        <authorList>
            <person name="Zheng Q."/>
        </authorList>
    </citation>
    <scope>NUCLEOTIDE SEQUENCE [LARGE SCALE GENOMIC DNA]</scope>
    <source>
        <strain evidence="2 3">DSM 8509</strain>
    </source>
</reference>
<proteinExistence type="predicted"/>
<evidence type="ECO:0000313" key="3">
    <source>
        <dbReference type="Proteomes" id="UP000027866"/>
    </source>
</evidence>
<sequence length="64" mass="6727">MLERGAHRFARWPFGIESEAAHGGPDRAQGDEFNAGPIEDLGADRGVGVDIGIGGGQKAPLSRR</sequence>
<comment type="caution">
    <text evidence="2">The sequence shown here is derived from an EMBL/GenBank/DDBJ whole genome shotgun (WGS) entry which is preliminary data.</text>
</comment>
<evidence type="ECO:0000313" key="2">
    <source>
        <dbReference type="EMBL" id="KEO89965.1"/>
    </source>
</evidence>
<dbReference type="Proteomes" id="UP000027866">
    <property type="component" value="Unassembled WGS sequence"/>
</dbReference>
<feature type="region of interest" description="Disordered" evidence="1">
    <location>
        <begin position="15"/>
        <end position="64"/>
    </location>
</feature>
<name>A0A074MB15_9SPHN</name>
<dbReference type="EMBL" id="JMIX01000013">
    <property type="protein sequence ID" value="KEO89965.1"/>
    <property type="molecule type" value="Genomic_DNA"/>
</dbReference>